<name>A0A9X0BS66_9EURO</name>
<sequence>MLQRRYPNSEKPVDRRLGRYSQTAILSPDQTVSFNPTSICPVCNQAGGLAKCAPRDHQRNLRSKHDMIKISPRFPLKPQPSVRDLEDELSLYNILKRVARAGMDFGALGELLVKLLYRRDEFCHRVVTALVDGGECLETVADAMLQYYDIRDSDGSPLWILPDRY</sequence>
<accession>A0A9X0BS66</accession>
<evidence type="ECO:0000313" key="1">
    <source>
        <dbReference type="EMBL" id="KAJ5480799.1"/>
    </source>
</evidence>
<organism evidence="1 2">
    <name type="scientific">Penicillium diatomitis</name>
    <dbReference type="NCBI Taxonomy" id="2819901"/>
    <lineage>
        <taxon>Eukaryota</taxon>
        <taxon>Fungi</taxon>
        <taxon>Dikarya</taxon>
        <taxon>Ascomycota</taxon>
        <taxon>Pezizomycotina</taxon>
        <taxon>Eurotiomycetes</taxon>
        <taxon>Eurotiomycetidae</taxon>
        <taxon>Eurotiales</taxon>
        <taxon>Aspergillaceae</taxon>
        <taxon>Penicillium</taxon>
    </lineage>
</organism>
<dbReference type="Proteomes" id="UP001148312">
    <property type="component" value="Unassembled WGS sequence"/>
</dbReference>
<dbReference type="EMBL" id="JAPWDQ010000009">
    <property type="protein sequence ID" value="KAJ5480799.1"/>
    <property type="molecule type" value="Genomic_DNA"/>
</dbReference>
<comment type="caution">
    <text evidence="1">The sequence shown here is derived from an EMBL/GenBank/DDBJ whole genome shotgun (WGS) entry which is preliminary data.</text>
</comment>
<dbReference type="AlphaFoldDB" id="A0A9X0BS66"/>
<proteinExistence type="predicted"/>
<gene>
    <name evidence="1" type="ORF">N7539_006693</name>
</gene>
<dbReference type="RefSeq" id="XP_056788229.1">
    <property type="nucleotide sequence ID" value="XM_056936294.1"/>
</dbReference>
<dbReference type="GeneID" id="81626543"/>
<reference evidence="1" key="1">
    <citation type="submission" date="2022-12" db="EMBL/GenBank/DDBJ databases">
        <authorList>
            <person name="Petersen C."/>
        </authorList>
    </citation>
    <scope>NUCLEOTIDE SEQUENCE</scope>
    <source>
        <strain evidence="1">IBT 30728</strain>
    </source>
</reference>
<evidence type="ECO:0000313" key="2">
    <source>
        <dbReference type="Proteomes" id="UP001148312"/>
    </source>
</evidence>
<reference evidence="1" key="2">
    <citation type="journal article" date="2023" name="IMA Fungus">
        <title>Comparative genomic study of the Penicillium genus elucidates a diverse pangenome and 15 lateral gene transfer events.</title>
        <authorList>
            <person name="Petersen C."/>
            <person name="Sorensen T."/>
            <person name="Nielsen M.R."/>
            <person name="Sondergaard T.E."/>
            <person name="Sorensen J.L."/>
            <person name="Fitzpatrick D.A."/>
            <person name="Frisvad J.C."/>
            <person name="Nielsen K.L."/>
        </authorList>
    </citation>
    <scope>NUCLEOTIDE SEQUENCE</scope>
    <source>
        <strain evidence="1">IBT 30728</strain>
    </source>
</reference>
<keyword evidence="2" id="KW-1185">Reference proteome</keyword>
<protein>
    <submittedName>
        <fullName evidence="1">Uncharacterized protein</fullName>
    </submittedName>
</protein>